<dbReference type="Proteomes" id="UP000095282">
    <property type="component" value="Unplaced"/>
</dbReference>
<dbReference type="WBParaSite" id="Csp11.Scaffold499.g2250.t3">
    <property type="protein sequence ID" value="Csp11.Scaffold499.g2250.t3"/>
    <property type="gene ID" value="Csp11.Scaffold499.g2250"/>
</dbReference>
<dbReference type="STRING" id="1561998.A0A1I7T464"/>
<reference evidence="3" key="1">
    <citation type="submission" date="2016-11" db="UniProtKB">
        <authorList>
            <consortium name="WormBaseParasite"/>
        </authorList>
    </citation>
    <scope>IDENTIFICATION</scope>
</reference>
<feature type="compositionally biased region" description="Low complexity" evidence="1">
    <location>
        <begin position="108"/>
        <end position="124"/>
    </location>
</feature>
<organism evidence="2 3">
    <name type="scientific">Caenorhabditis tropicalis</name>
    <dbReference type="NCBI Taxonomy" id="1561998"/>
    <lineage>
        <taxon>Eukaryota</taxon>
        <taxon>Metazoa</taxon>
        <taxon>Ecdysozoa</taxon>
        <taxon>Nematoda</taxon>
        <taxon>Chromadorea</taxon>
        <taxon>Rhabditida</taxon>
        <taxon>Rhabditina</taxon>
        <taxon>Rhabditomorpha</taxon>
        <taxon>Rhabditoidea</taxon>
        <taxon>Rhabditidae</taxon>
        <taxon>Peloderinae</taxon>
        <taxon>Caenorhabditis</taxon>
    </lineage>
</organism>
<evidence type="ECO:0000313" key="3">
    <source>
        <dbReference type="WBParaSite" id="Csp11.Scaffold499.g2250.t3"/>
    </source>
</evidence>
<name>A0A1I7T464_9PELO</name>
<accession>A0A1I7T464</accession>
<protein>
    <submittedName>
        <fullName evidence="3">Cadherin domain-containing protein</fullName>
    </submittedName>
</protein>
<sequence length="124" mass="14377">MCYHSQELDLKGLSLREQKNELIFAEPDPDAESSKFKKRGGVLIATDLNRAVSKIRFLSVRNRFSVQKNDKTKKNDVEMGPVQYVETDNEQYEFGDDQDQFENRKNENTITKTETITKTVETPK</sequence>
<evidence type="ECO:0000313" key="2">
    <source>
        <dbReference type="Proteomes" id="UP000095282"/>
    </source>
</evidence>
<feature type="region of interest" description="Disordered" evidence="1">
    <location>
        <begin position="97"/>
        <end position="124"/>
    </location>
</feature>
<proteinExistence type="predicted"/>
<evidence type="ECO:0000256" key="1">
    <source>
        <dbReference type="SAM" id="MobiDB-lite"/>
    </source>
</evidence>
<keyword evidence="2" id="KW-1185">Reference proteome</keyword>
<dbReference type="AlphaFoldDB" id="A0A1I7T464"/>